<dbReference type="OrthoDB" id="384378at2"/>
<dbReference type="EMBL" id="CP014873">
    <property type="protein sequence ID" value="ANK63419.1"/>
    <property type="molecule type" value="Genomic_DNA"/>
</dbReference>
<proteinExistence type="predicted"/>
<dbReference type="SMART" id="SM01118">
    <property type="entry name" value="CYTH"/>
    <property type="match status" value="1"/>
</dbReference>
<dbReference type="GeneID" id="42982969"/>
<dbReference type="InterPro" id="IPR009195">
    <property type="entry name" value="Uncharacterised_YjbK"/>
</dbReference>
<reference evidence="2 3" key="1">
    <citation type="submission" date="2016-03" db="EMBL/GenBank/DDBJ databases">
        <title>Pediococcus and Lactobacillus from brewery environment - whole genome sequencing and assembly.</title>
        <authorList>
            <person name="Behr J."/>
            <person name="Geissler A.J."/>
            <person name="Vogel R.F."/>
        </authorList>
    </citation>
    <scope>NUCLEOTIDE SEQUENCE [LARGE SCALE GENOMIC DNA]</scope>
    <source>
        <strain evidence="2 3">TMW 1.1989</strain>
    </source>
</reference>
<protein>
    <recommendedName>
        <fullName evidence="1">CYTH domain-containing protein</fullName>
    </recommendedName>
</protein>
<keyword evidence="3" id="KW-1185">Reference proteome</keyword>
<dbReference type="InterPro" id="IPR033469">
    <property type="entry name" value="CYTH-like_dom_sf"/>
</dbReference>
<dbReference type="InterPro" id="IPR023577">
    <property type="entry name" value="CYTH_domain"/>
</dbReference>
<sequence>MSQTKEIEFKNLLTPAEANRVLAVYPFTHLFKQTNVYYDTKEKRLKKQFLGLRIRLFATSAEQTLKVPLTKSQHSLTEITDTLTLAQAKGLWSAETILTPSQVATKLNALQINPKELLVIGHATTIRRQSQLTAGLLVLDQTIYPDTTSDYELELEVTQSNTSAFHDILVKQNIQKRPVQNKIIRALRHQ</sequence>
<dbReference type="STRING" id="375175.AYR53_11925"/>
<name>A0A192H3M6_9LACO</name>
<organism evidence="2 3">
    <name type="scientific">Loigolactobacillus backii</name>
    <dbReference type="NCBI Taxonomy" id="375175"/>
    <lineage>
        <taxon>Bacteria</taxon>
        <taxon>Bacillati</taxon>
        <taxon>Bacillota</taxon>
        <taxon>Bacilli</taxon>
        <taxon>Lactobacillales</taxon>
        <taxon>Lactobacillaceae</taxon>
        <taxon>Loigolactobacillus</taxon>
    </lineage>
</organism>
<dbReference type="SUPFAM" id="SSF55154">
    <property type="entry name" value="CYTH-like phosphatases"/>
    <property type="match status" value="1"/>
</dbReference>
<dbReference type="PIRSF" id="PIRSF012526">
    <property type="entry name" value="CYTH_UCP012526"/>
    <property type="match status" value="1"/>
</dbReference>
<evidence type="ECO:0000259" key="1">
    <source>
        <dbReference type="PROSITE" id="PS51707"/>
    </source>
</evidence>
<dbReference type="Proteomes" id="UP000078582">
    <property type="component" value="Chromosome"/>
</dbReference>
<dbReference type="AlphaFoldDB" id="A0A192H3M6"/>
<evidence type="ECO:0000313" key="3">
    <source>
        <dbReference type="Proteomes" id="UP000078582"/>
    </source>
</evidence>
<dbReference type="PROSITE" id="PS51707">
    <property type="entry name" value="CYTH"/>
    <property type="match status" value="1"/>
</dbReference>
<dbReference type="RefSeq" id="WP_068280089.1">
    <property type="nucleotide sequence ID" value="NZ_CP014873.1"/>
</dbReference>
<accession>A0A192H3M6</accession>
<feature type="domain" description="CYTH" evidence="1">
    <location>
        <begin position="4"/>
        <end position="190"/>
    </location>
</feature>
<evidence type="ECO:0000313" key="2">
    <source>
        <dbReference type="EMBL" id="ANK63419.1"/>
    </source>
</evidence>
<dbReference type="Gene3D" id="2.40.320.10">
    <property type="entry name" value="Hypothetical Protein Pfu-838710-001"/>
    <property type="match status" value="1"/>
</dbReference>
<dbReference type="CDD" id="cd07762">
    <property type="entry name" value="CYTH-like_Pase_1"/>
    <property type="match status" value="1"/>
</dbReference>
<dbReference type="Pfam" id="PF01928">
    <property type="entry name" value="CYTH"/>
    <property type="match status" value="1"/>
</dbReference>
<gene>
    <name evidence="2" type="ORF">AYR53_11925</name>
</gene>